<dbReference type="SMART" id="SM00382">
    <property type="entry name" value="AAA"/>
    <property type="match status" value="1"/>
</dbReference>
<sequence length="244" mass="26851">MIRVRGLGIQFHQGRRRNLRLRELLFHGSKRNPNHGTFWPLRDVDLDITAGEAVGVVGRNGTGKSTLLKLIAGVLMPDEGSIHLDGKVAPLLELSAGFASDLTGRENVNLVGALHGMSREQLRRNFDHIVEFAGDQVRRSIDAPVRHYSSGMRVRLGFSVIAQLPHPILLVDEVMAVGDAEFRAKCYDTMEHLLAEGRTLVLVSHNESDLTRFCTRGLFINDGGMAVDGSMSDALTAYKEVVEA</sequence>
<dbReference type="PROSITE" id="PS50893">
    <property type="entry name" value="ABC_TRANSPORTER_2"/>
    <property type="match status" value="1"/>
</dbReference>
<dbReference type="SUPFAM" id="SSF52540">
    <property type="entry name" value="P-loop containing nucleoside triphosphate hydrolases"/>
    <property type="match status" value="1"/>
</dbReference>
<evidence type="ECO:0000256" key="2">
    <source>
        <dbReference type="ARBA" id="ARBA00022448"/>
    </source>
</evidence>
<dbReference type="Gene3D" id="3.40.50.300">
    <property type="entry name" value="P-loop containing nucleotide triphosphate hydrolases"/>
    <property type="match status" value="1"/>
</dbReference>
<dbReference type="InterPro" id="IPR003593">
    <property type="entry name" value="AAA+_ATPase"/>
</dbReference>
<organism evidence="6 7">
    <name type="scientific">Rhizocola hellebori</name>
    <dbReference type="NCBI Taxonomy" id="1392758"/>
    <lineage>
        <taxon>Bacteria</taxon>
        <taxon>Bacillati</taxon>
        <taxon>Actinomycetota</taxon>
        <taxon>Actinomycetes</taxon>
        <taxon>Micromonosporales</taxon>
        <taxon>Micromonosporaceae</taxon>
        <taxon>Rhizocola</taxon>
    </lineage>
</organism>
<dbReference type="PROSITE" id="PS00211">
    <property type="entry name" value="ABC_TRANSPORTER_1"/>
    <property type="match status" value="1"/>
</dbReference>
<evidence type="ECO:0000313" key="6">
    <source>
        <dbReference type="EMBL" id="GIH11377.1"/>
    </source>
</evidence>
<comment type="caution">
    <text evidence="6">The sequence shown here is derived from an EMBL/GenBank/DDBJ whole genome shotgun (WGS) entry which is preliminary data.</text>
</comment>
<keyword evidence="7" id="KW-1185">Reference proteome</keyword>
<keyword evidence="2" id="KW-0813">Transport</keyword>
<evidence type="ECO:0000256" key="1">
    <source>
        <dbReference type="ARBA" id="ARBA00005417"/>
    </source>
</evidence>
<dbReference type="GO" id="GO:0140359">
    <property type="term" value="F:ABC-type transporter activity"/>
    <property type="evidence" value="ECO:0007669"/>
    <property type="project" value="InterPro"/>
</dbReference>
<dbReference type="PANTHER" id="PTHR46743:SF2">
    <property type="entry name" value="TEICHOIC ACIDS EXPORT ATP-BINDING PROTEIN TAGH"/>
    <property type="match status" value="1"/>
</dbReference>
<dbReference type="GO" id="GO:0016887">
    <property type="term" value="F:ATP hydrolysis activity"/>
    <property type="evidence" value="ECO:0007669"/>
    <property type="project" value="InterPro"/>
</dbReference>
<comment type="similarity">
    <text evidence="1">Belongs to the ABC transporter superfamily.</text>
</comment>
<dbReference type="EMBL" id="BONY01000130">
    <property type="protein sequence ID" value="GIH11377.1"/>
    <property type="molecule type" value="Genomic_DNA"/>
</dbReference>
<evidence type="ECO:0000256" key="3">
    <source>
        <dbReference type="ARBA" id="ARBA00022741"/>
    </source>
</evidence>
<dbReference type="AlphaFoldDB" id="A0A8J3QKP1"/>
<dbReference type="InterPro" id="IPR017871">
    <property type="entry name" value="ABC_transporter-like_CS"/>
</dbReference>
<dbReference type="InterPro" id="IPR003439">
    <property type="entry name" value="ABC_transporter-like_ATP-bd"/>
</dbReference>
<feature type="domain" description="ABC transporter" evidence="5">
    <location>
        <begin position="19"/>
        <end position="244"/>
    </location>
</feature>
<dbReference type="RefSeq" id="WP_203915095.1">
    <property type="nucleotide sequence ID" value="NZ_BONY01000130.1"/>
</dbReference>
<keyword evidence="4" id="KW-0067">ATP-binding</keyword>
<dbReference type="GO" id="GO:0016020">
    <property type="term" value="C:membrane"/>
    <property type="evidence" value="ECO:0007669"/>
    <property type="project" value="InterPro"/>
</dbReference>
<dbReference type="InterPro" id="IPR015860">
    <property type="entry name" value="ABC_transpr_TagH-like"/>
</dbReference>
<evidence type="ECO:0000313" key="7">
    <source>
        <dbReference type="Proteomes" id="UP000612899"/>
    </source>
</evidence>
<dbReference type="InterPro" id="IPR027417">
    <property type="entry name" value="P-loop_NTPase"/>
</dbReference>
<keyword evidence="3" id="KW-0547">Nucleotide-binding</keyword>
<dbReference type="GO" id="GO:0005524">
    <property type="term" value="F:ATP binding"/>
    <property type="evidence" value="ECO:0007669"/>
    <property type="project" value="UniProtKB-KW"/>
</dbReference>
<gene>
    <name evidence="6" type="ORF">Rhe02_94440</name>
</gene>
<proteinExistence type="inferred from homology"/>
<accession>A0A8J3QKP1</accession>
<reference evidence="6" key="1">
    <citation type="submission" date="2021-01" db="EMBL/GenBank/DDBJ databases">
        <title>Whole genome shotgun sequence of Rhizocola hellebori NBRC 109834.</title>
        <authorList>
            <person name="Komaki H."/>
            <person name="Tamura T."/>
        </authorList>
    </citation>
    <scope>NUCLEOTIDE SEQUENCE</scope>
    <source>
        <strain evidence="6">NBRC 109834</strain>
    </source>
</reference>
<protein>
    <recommendedName>
        <fullName evidence="5">ABC transporter domain-containing protein</fullName>
    </recommendedName>
</protein>
<dbReference type="CDD" id="cd03220">
    <property type="entry name" value="ABC_KpsT_Wzt"/>
    <property type="match status" value="1"/>
</dbReference>
<dbReference type="PANTHER" id="PTHR46743">
    <property type="entry name" value="TEICHOIC ACIDS EXPORT ATP-BINDING PROTEIN TAGH"/>
    <property type="match status" value="1"/>
</dbReference>
<dbReference type="Proteomes" id="UP000612899">
    <property type="component" value="Unassembled WGS sequence"/>
</dbReference>
<name>A0A8J3QKP1_9ACTN</name>
<evidence type="ECO:0000259" key="5">
    <source>
        <dbReference type="PROSITE" id="PS50893"/>
    </source>
</evidence>
<evidence type="ECO:0000256" key="4">
    <source>
        <dbReference type="ARBA" id="ARBA00022840"/>
    </source>
</evidence>
<dbReference type="Pfam" id="PF00005">
    <property type="entry name" value="ABC_tran"/>
    <property type="match status" value="1"/>
</dbReference>
<dbReference type="InterPro" id="IPR050683">
    <property type="entry name" value="Bact_Polysacc_Export_ATP-bd"/>
</dbReference>